<feature type="compositionally biased region" description="Polar residues" evidence="7">
    <location>
        <begin position="215"/>
        <end position="229"/>
    </location>
</feature>
<feature type="compositionally biased region" description="Basic and acidic residues" evidence="7">
    <location>
        <begin position="421"/>
        <end position="447"/>
    </location>
</feature>
<dbReference type="GO" id="GO:0003677">
    <property type="term" value="F:DNA binding"/>
    <property type="evidence" value="ECO:0007669"/>
    <property type="project" value="UniProtKB-UniRule"/>
</dbReference>
<evidence type="ECO:0000259" key="8">
    <source>
        <dbReference type="PROSITE" id="PS50071"/>
    </source>
</evidence>
<evidence type="ECO:0000256" key="5">
    <source>
        <dbReference type="PROSITE-ProRule" id="PRU00108"/>
    </source>
</evidence>
<dbReference type="GeneID" id="120049723"/>
<feature type="region of interest" description="Disordered" evidence="7">
    <location>
        <begin position="368"/>
        <end position="447"/>
    </location>
</feature>
<dbReference type="Pfam" id="PF00046">
    <property type="entry name" value="Homeodomain"/>
    <property type="match status" value="2"/>
</dbReference>
<evidence type="ECO:0000313" key="9">
    <source>
        <dbReference type="Proteomes" id="UP000808372"/>
    </source>
</evidence>
<dbReference type="CDD" id="cd00086">
    <property type="entry name" value="homeodomain"/>
    <property type="match status" value="3"/>
</dbReference>
<evidence type="ECO:0000313" key="10">
    <source>
        <dbReference type="RefSeq" id="XP_038852012.1"/>
    </source>
</evidence>
<gene>
    <name evidence="10" type="primary">LOC120049723</name>
</gene>
<evidence type="ECO:0000256" key="4">
    <source>
        <dbReference type="ARBA" id="ARBA00023242"/>
    </source>
</evidence>
<dbReference type="GO" id="GO:0005634">
    <property type="term" value="C:nucleus"/>
    <property type="evidence" value="ECO:0007669"/>
    <property type="project" value="UniProtKB-SubCell"/>
</dbReference>
<proteinExistence type="predicted"/>
<feature type="compositionally biased region" description="Pro residues" evidence="7">
    <location>
        <begin position="36"/>
        <end position="55"/>
    </location>
</feature>
<feature type="compositionally biased region" description="Basic and acidic residues" evidence="7">
    <location>
        <begin position="1"/>
        <end position="25"/>
    </location>
</feature>
<name>A0A8U0QYP0_SALNM</name>
<feature type="region of interest" description="Disordered" evidence="7">
    <location>
        <begin position="567"/>
        <end position="616"/>
    </location>
</feature>
<feature type="compositionally biased region" description="Polar residues" evidence="7">
    <location>
        <begin position="411"/>
        <end position="420"/>
    </location>
</feature>
<protein>
    <submittedName>
        <fullName evidence="10">Homeobox and leucine zipper protein Homez-like isoform X1</fullName>
    </submittedName>
</protein>
<dbReference type="AlphaFoldDB" id="A0A8U0QYP0"/>
<dbReference type="RefSeq" id="XP_038852012.1">
    <property type="nucleotide sequence ID" value="XM_038996084.1"/>
</dbReference>
<dbReference type="PANTHER" id="PTHR15467">
    <property type="entry name" value="ZINC-FINGERS AND HOMEOBOXES RELATED"/>
    <property type="match status" value="1"/>
</dbReference>
<evidence type="ECO:0000256" key="1">
    <source>
        <dbReference type="ARBA" id="ARBA00004123"/>
    </source>
</evidence>
<feature type="compositionally biased region" description="Low complexity" evidence="7">
    <location>
        <begin position="244"/>
        <end position="253"/>
    </location>
</feature>
<organism evidence="9 10">
    <name type="scientific">Salvelinus namaycush</name>
    <name type="common">Lake trout</name>
    <name type="synonym">Salmo namaycush</name>
    <dbReference type="NCBI Taxonomy" id="8040"/>
    <lineage>
        <taxon>Eukaryota</taxon>
        <taxon>Metazoa</taxon>
        <taxon>Chordata</taxon>
        <taxon>Craniata</taxon>
        <taxon>Vertebrata</taxon>
        <taxon>Euteleostomi</taxon>
        <taxon>Actinopterygii</taxon>
        <taxon>Neopterygii</taxon>
        <taxon>Teleostei</taxon>
        <taxon>Protacanthopterygii</taxon>
        <taxon>Salmoniformes</taxon>
        <taxon>Salmonidae</taxon>
        <taxon>Salmoninae</taxon>
        <taxon>Salvelinus</taxon>
    </lineage>
</organism>
<comment type="subcellular location">
    <subcellularLocation>
        <location evidence="1 5 6">Nucleus</location>
    </subcellularLocation>
</comment>
<keyword evidence="2 5" id="KW-0238">DNA-binding</keyword>
<reference evidence="10" key="1">
    <citation type="submission" date="2025-08" db="UniProtKB">
        <authorList>
            <consortium name="RefSeq"/>
        </authorList>
    </citation>
    <scope>IDENTIFICATION</scope>
    <source>
        <tissue evidence="10">White muscle</tissue>
    </source>
</reference>
<feature type="compositionally biased region" description="Basic and acidic residues" evidence="7">
    <location>
        <begin position="186"/>
        <end position="214"/>
    </location>
</feature>
<dbReference type="InterPro" id="IPR009057">
    <property type="entry name" value="Homeodomain-like_sf"/>
</dbReference>
<dbReference type="Proteomes" id="UP000808372">
    <property type="component" value="Chromosome 6"/>
</dbReference>
<sequence length="616" mass="69696">MTRTKRTAELDKHPDPAAKLTEKSELAPALTSATPIPQPRYPASIPDPTPFPPVGPADSSKGGTGIMYPKSQGRVGTASPYNLAPAPFDLNQNHVVCLPLVSEHLKLLWACSDQTQELDGVAYLIEAFNVFPYPTLGEMASLAQSCSLHLDQVRVWFMVQRLRYGISWDAEEICMARCKICGPNQAKEKDKKEKEEKVLPPLSKEGDGRNRSEHSPVSTSNQLSSLTFEPSSPVPRKRRKRHPVVAPNNSNPQHPSPPVPLCLVAPPTTTGQTLEAPDKAHENLKPQRHCQDFHSELWRSFGCNTNPPKEELQRLQALTRLHMKYIRKWFCNRRFLLHHRVKADPESEENGQSQPNDLLSSQTQLIQRLTQPPPPTDSRVRPSPTKKRVCQVDDVDFLSRSRNGNHVHGNPANTTHQIRSNVKEKEKEPAEVQKKKTGTADKEETARAGVKRWEKNIKKELKEERNAVGITKFIDDDGKEQVIKMGPWPKNKTIAQLELLRHFFLTCQWPNKGDYTQLQQQTGLSRKALTQWFGDTRYYVKKGMERWMSGEEHRKVLAQIREKQRQRQRDWLMTEETGPSGSSSVPSLRTVTHSANGEAGREEDGAGTLRQTWGTQ</sequence>
<feature type="region of interest" description="Disordered" evidence="7">
    <location>
        <begin position="185"/>
        <end position="261"/>
    </location>
</feature>
<evidence type="ECO:0000256" key="3">
    <source>
        <dbReference type="ARBA" id="ARBA00023155"/>
    </source>
</evidence>
<evidence type="ECO:0000256" key="7">
    <source>
        <dbReference type="SAM" id="MobiDB-lite"/>
    </source>
</evidence>
<dbReference type="GO" id="GO:0000981">
    <property type="term" value="F:DNA-binding transcription factor activity, RNA polymerase II-specific"/>
    <property type="evidence" value="ECO:0007669"/>
    <property type="project" value="TreeGrafter"/>
</dbReference>
<feature type="domain" description="Homeobox" evidence="8">
    <location>
        <begin position="496"/>
        <end position="543"/>
    </location>
</feature>
<evidence type="ECO:0000256" key="6">
    <source>
        <dbReference type="RuleBase" id="RU000682"/>
    </source>
</evidence>
<feature type="domain" description="Homeobox" evidence="8">
    <location>
        <begin position="124"/>
        <end position="167"/>
    </location>
</feature>
<dbReference type="SUPFAM" id="SSF46689">
    <property type="entry name" value="Homeodomain-like"/>
    <property type="match status" value="3"/>
</dbReference>
<keyword evidence="3 5" id="KW-0371">Homeobox</keyword>
<dbReference type="PROSITE" id="PS50071">
    <property type="entry name" value="HOMEOBOX_2"/>
    <property type="match status" value="2"/>
</dbReference>
<dbReference type="Gene3D" id="1.10.10.60">
    <property type="entry name" value="Homeodomain-like"/>
    <property type="match status" value="3"/>
</dbReference>
<feature type="region of interest" description="Disordered" evidence="7">
    <location>
        <begin position="1"/>
        <end position="71"/>
    </location>
</feature>
<dbReference type="PANTHER" id="PTHR15467:SF10">
    <property type="entry name" value="HOMEOBOX AND LEUCINE ZIPPER ENCODING B-RELATED"/>
    <property type="match status" value="1"/>
</dbReference>
<dbReference type="KEGG" id="snh:120049723"/>
<evidence type="ECO:0000256" key="2">
    <source>
        <dbReference type="ARBA" id="ARBA00023125"/>
    </source>
</evidence>
<dbReference type="SMART" id="SM00389">
    <property type="entry name" value="HOX"/>
    <property type="match status" value="3"/>
</dbReference>
<keyword evidence="4 5" id="KW-0539">Nucleus</keyword>
<feature type="DNA-binding region" description="Homeobox" evidence="5">
    <location>
        <begin position="126"/>
        <end position="168"/>
    </location>
</feature>
<feature type="compositionally biased region" description="Polar residues" evidence="7">
    <location>
        <begin position="577"/>
        <end position="595"/>
    </location>
</feature>
<keyword evidence="9" id="KW-1185">Reference proteome</keyword>
<dbReference type="InterPro" id="IPR001356">
    <property type="entry name" value="HD"/>
</dbReference>
<feature type="DNA-binding region" description="Homeobox" evidence="5">
    <location>
        <begin position="498"/>
        <end position="544"/>
    </location>
</feature>
<accession>A0A8U0QYP0</accession>